<keyword evidence="1 3" id="KW-0378">Hydrolase</keyword>
<proteinExistence type="predicted"/>
<dbReference type="Pfam" id="PF00561">
    <property type="entry name" value="Abhydrolase_1"/>
    <property type="match status" value="1"/>
</dbReference>
<evidence type="ECO:0000256" key="1">
    <source>
        <dbReference type="ARBA" id="ARBA00022801"/>
    </source>
</evidence>
<gene>
    <name evidence="3" type="ORF">Z045_21650</name>
</gene>
<dbReference type="Gene3D" id="3.40.50.1820">
    <property type="entry name" value="alpha/beta hydrolase"/>
    <property type="match status" value="1"/>
</dbReference>
<evidence type="ECO:0000259" key="2">
    <source>
        <dbReference type="Pfam" id="PF00561"/>
    </source>
</evidence>
<dbReference type="PRINTS" id="PR00412">
    <property type="entry name" value="EPOXHYDRLASE"/>
</dbReference>
<dbReference type="AlphaFoldDB" id="A0A0V9UF45"/>
<sequence>MGERITTIERDGLRFDIRDEGPIDGEPIVLLHGFPQDSRSWEAVAPHLHAAGYRTFAPDQRGYSPGARPSRRRDYSLDLLVGDVAALIESVPGGRAHVVGHDWGAAVAWALAEQRPDIVRTMTAVSVPHPAAFMRSFVTSGQLLRSWYMLVFQLPWLPEALLSREKVARQLLHGTGQPSAATDRDVARLKDRAAVRAGINWYRAVPLSNPKSSFGKITVPALMVWSDKDTAIGSAGVDATARYVSGPYRRETLVGTSHWIPDEEPEKLARLVLEHIAAHG</sequence>
<dbReference type="InterPro" id="IPR000639">
    <property type="entry name" value="Epox_hydrolase-like"/>
</dbReference>
<feature type="domain" description="AB hydrolase-1" evidence="2">
    <location>
        <begin position="27"/>
        <end position="265"/>
    </location>
</feature>
<dbReference type="SUPFAM" id="SSF53474">
    <property type="entry name" value="alpha/beta-Hydrolases"/>
    <property type="match status" value="1"/>
</dbReference>
<evidence type="ECO:0000313" key="4">
    <source>
        <dbReference type="Proteomes" id="UP000053060"/>
    </source>
</evidence>
<dbReference type="RefSeq" id="WP_060653885.1">
    <property type="nucleotide sequence ID" value="NZ_AZXY01000013.1"/>
</dbReference>
<dbReference type="PATRIC" id="fig|1441730.3.peg.4533"/>
<dbReference type="InterPro" id="IPR029058">
    <property type="entry name" value="AB_hydrolase_fold"/>
</dbReference>
<reference evidence="3 4" key="2">
    <citation type="journal article" date="2016" name="Genome Announc.">
        <title>Draft Genome Sequence of a Versatile Hydrocarbon-Degrading Bacterium, Rhodococcus pyridinivorans Strain KG-16, Collected from Oil Fields in India.</title>
        <authorList>
            <person name="Aggarwal R.K."/>
            <person name="Dawar C."/>
            <person name="Phanindranath R."/>
            <person name="Mutnuri L."/>
            <person name="Dayal A.M."/>
        </authorList>
    </citation>
    <scope>NUCLEOTIDE SEQUENCE [LARGE SCALE GENOMIC DNA]</scope>
    <source>
        <strain evidence="3 4">KG-16</strain>
    </source>
</reference>
<dbReference type="InterPro" id="IPR000073">
    <property type="entry name" value="AB_hydrolase_1"/>
</dbReference>
<dbReference type="EMBL" id="AZXY01000013">
    <property type="protein sequence ID" value="KSZ56670.1"/>
    <property type="molecule type" value="Genomic_DNA"/>
</dbReference>
<organism evidence="3 4">
    <name type="scientific">Rhodococcus pyridinivorans KG-16</name>
    <dbReference type="NCBI Taxonomy" id="1441730"/>
    <lineage>
        <taxon>Bacteria</taxon>
        <taxon>Bacillati</taxon>
        <taxon>Actinomycetota</taxon>
        <taxon>Actinomycetes</taxon>
        <taxon>Mycobacteriales</taxon>
        <taxon>Nocardiaceae</taxon>
        <taxon>Rhodococcus</taxon>
    </lineage>
</organism>
<accession>A0A0V9UF45</accession>
<evidence type="ECO:0000313" key="3">
    <source>
        <dbReference type="EMBL" id="KSZ56670.1"/>
    </source>
</evidence>
<comment type="caution">
    <text evidence="3">The sequence shown here is derived from an EMBL/GenBank/DDBJ whole genome shotgun (WGS) entry which is preliminary data.</text>
</comment>
<name>A0A0V9UF45_9NOCA</name>
<dbReference type="PANTHER" id="PTHR43329">
    <property type="entry name" value="EPOXIDE HYDROLASE"/>
    <property type="match status" value="1"/>
</dbReference>
<reference evidence="4" key="1">
    <citation type="submission" date="2015-01" db="EMBL/GenBank/DDBJ databases">
        <title>Draft genome sequence of Rhodococcus pyridinivorans strain KG-16, a hydrocarbon-degrading bacterium.</title>
        <authorList>
            <person name="Aggarwal R.K."/>
            <person name="Dawar C."/>
        </authorList>
    </citation>
    <scope>NUCLEOTIDE SEQUENCE [LARGE SCALE GENOMIC DNA]</scope>
    <source>
        <strain evidence="4">KG-16</strain>
    </source>
</reference>
<protein>
    <submittedName>
        <fullName evidence="3">Alpha/beta hydrolase</fullName>
    </submittedName>
</protein>
<dbReference type="Proteomes" id="UP000053060">
    <property type="component" value="Unassembled WGS sequence"/>
</dbReference>
<dbReference type="GO" id="GO:0016787">
    <property type="term" value="F:hydrolase activity"/>
    <property type="evidence" value="ECO:0007669"/>
    <property type="project" value="UniProtKB-KW"/>
</dbReference>